<dbReference type="InterPro" id="IPR036358">
    <property type="entry name" value="BTD_sf"/>
</dbReference>
<dbReference type="GO" id="GO:0001228">
    <property type="term" value="F:DNA-binding transcription activator activity, RNA polymerase II-specific"/>
    <property type="evidence" value="ECO:0007669"/>
    <property type="project" value="InterPro"/>
</dbReference>
<dbReference type="PANTHER" id="PTHR10665">
    <property type="entry name" value="RECOMBINING BINDING PROTEIN SUPPRESSOR OF HAIRLESS"/>
    <property type="match status" value="1"/>
</dbReference>
<organism evidence="9 10">
    <name type="scientific">Polypterus senegalus</name>
    <name type="common">Senegal bichir</name>
    <dbReference type="NCBI Taxonomy" id="55291"/>
    <lineage>
        <taxon>Eukaryota</taxon>
        <taxon>Metazoa</taxon>
        <taxon>Chordata</taxon>
        <taxon>Craniata</taxon>
        <taxon>Vertebrata</taxon>
        <taxon>Euteleostomi</taxon>
        <taxon>Actinopterygii</taxon>
        <taxon>Polypteriformes</taxon>
        <taxon>Polypteridae</taxon>
        <taxon>Polypterus</taxon>
    </lineage>
</organism>
<feature type="non-terminal residue" evidence="9">
    <location>
        <position position="1"/>
    </location>
</feature>
<keyword evidence="5" id="KW-0804">Transcription</keyword>
<evidence type="ECO:0000259" key="8">
    <source>
        <dbReference type="SMART" id="SM01268"/>
    </source>
</evidence>
<dbReference type="SMART" id="SM01268">
    <property type="entry name" value="BTD"/>
    <property type="match status" value="1"/>
</dbReference>
<evidence type="ECO:0000256" key="4">
    <source>
        <dbReference type="ARBA" id="ARBA00023125"/>
    </source>
</evidence>
<evidence type="ECO:0000256" key="1">
    <source>
        <dbReference type="ARBA" id="ARBA00004123"/>
    </source>
</evidence>
<accession>A0A8X7X5N6</accession>
<evidence type="ECO:0000256" key="6">
    <source>
        <dbReference type="ARBA" id="ARBA00023242"/>
    </source>
</evidence>
<proteinExistence type="inferred from homology"/>
<dbReference type="InterPro" id="IPR037095">
    <property type="entry name" value="RBP-J/Cbf11_DNA-bd_sf"/>
</dbReference>
<keyword evidence="6" id="KW-0539">Nucleus</keyword>
<reference evidence="9 10" key="1">
    <citation type="journal article" date="2021" name="Cell">
        <title>Tracing the genetic footprints of vertebrate landing in non-teleost ray-finned fishes.</title>
        <authorList>
            <person name="Bi X."/>
            <person name="Wang K."/>
            <person name="Yang L."/>
            <person name="Pan H."/>
            <person name="Jiang H."/>
            <person name="Wei Q."/>
            <person name="Fang M."/>
            <person name="Yu H."/>
            <person name="Zhu C."/>
            <person name="Cai Y."/>
            <person name="He Y."/>
            <person name="Gan X."/>
            <person name="Zeng H."/>
            <person name="Yu D."/>
            <person name="Zhu Y."/>
            <person name="Jiang H."/>
            <person name="Qiu Q."/>
            <person name="Yang H."/>
            <person name="Zhang Y.E."/>
            <person name="Wang W."/>
            <person name="Zhu M."/>
            <person name="He S."/>
            <person name="Zhang G."/>
        </authorList>
    </citation>
    <scope>NUCLEOTIDE SEQUENCE [LARGE SCALE GENOMIC DNA]</scope>
    <source>
        <strain evidence="9">Bchr_013</strain>
    </source>
</reference>
<keyword evidence="10" id="KW-1185">Reference proteome</keyword>
<dbReference type="AlphaFoldDB" id="A0A8X7X5N6"/>
<feature type="domain" description="RBP-J/Cbf11/Cbf12 DNA binding" evidence="7">
    <location>
        <begin position="32"/>
        <end position="145"/>
    </location>
</feature>
<evidence type="ECO:0000259" key="7">
    <source>
        <dbReference type="SMART" id="SM01267"/>
    </source>
</evidence>
<feature type="domain" description="Beta-trefoil DNA-binding" evidence="8">
    <location>
        <begin position="141"/>
        <end position="327"/>
    </location>
</feature>
<evidence type="ECO:0000313" key="10">
    <source>
        <dbReference type="Proteomes" id="UP000886611"/>
    </source>
</evidence>
<dbReference type="Gene3D" id="2.60.40.1450">
    <property type="entry name" value="LAG1, DNA binding domain"/>
    <property type="match status" value="2"/>
</dbReference>
<comment type="subcellular location">
    <subcellularLocation>
        <location evidence="1">Nucleus</location>
    </subcellularLocation>
</comment>
<comment type="caution">
    <text evidence="9">The sequence shown here is derived from an EMBL/GenBank/DDBJ whole genome shotgun (WGS) entry which is preliminary data.</text>
</comment>
<comment type="similarity">
    <text evidence="2">Belongs to the Su(H) family.</text>
</comment>
<dbReference type="InterPro" id="IPR015351">
    <property type="entry name" value="RBP-J/Cbf11/Cbf12_DNA-bd"/>
</dbReference>
<dbReference type="Pfam" id="PF09271">
    <property type="entry name" value="LAG1-DNAbind"/>
    <property type="match status" value="1"/>
</dbReference>
<evidence type="ECO:0000313" key="9">
    <source>
        <dbReference type="EMBL" id="KAG2461738.1"/>
    </source>
</evidence>
<dbReference type="InterPro" id="IPR015350">
    <property type="entry name" value="Beta-trefoil_DNA-bd_dom"/>
</dbReference>
<keyword evidence="4" id="KW-0238">DNA-binding</keyword>
<name>A0A8X7X5N6_POLSE</name>
<dbReference type="InterPro" id="IPR040159">
    <property type="entry name" value="CLS_fam"/>
</dbReference>
<dbReference type="Proteomes" id="UP000886611">
    <property type="component" value="Unassembled WGS sequence"/>
</dbReference>
<dbReference type="GO" id="GO:0000978">
    <property type="term" value="F:RNA polymerase II cis-regulatory region sequence-specific DNA binding"/>
    <property type="evidence" value="ECO:0007669"/>
    <property type="project" value="InterPro"/>
</dbReference>
<evidence type="ECO:0000256" key="3">
    <source>
        <dbReference type="ARBA" id="ARBA00023015"/>
    </source>
</evidence>
<gene>
    <name evidence="9" type="primary">Rbpjl_0</name>
    <name evidence="9" type="ORF">GTO96_0008291</name>
</gene>
<keyword evidence="3" id="KW-0805">Transcription regulation</keyword>
<evidence type="ECO:0000256" key="2">
    <source>
        <dbReference type="ARBA" id="ARBA00009704"/>
    </source>
</evidence>
<dbReference type="EMBL" id="JAATIS010004524">
    <property type="protein sequence ID" value="KAG2461738.1"/>
    <property type="molecule type" value="Genomic_DNA"/>
</dbReference>
<evidence type="ECO:0000256" key="5">
    <source>
        <dbReference type="ARBA" id="ARBA00023163"/>
    </source>
</evidence>
<dbReference type="SUPFAM" id="SSF110217">
    <property type="entry name" value="DNA-binding protein LAG-1 (CSL)"/>
    <property type="match status" value="1"/>
</dbReference>
<protein>
    <submittedName>
        <fullName evidence="9">RBPJL protein</fullName>
    </submittedName>
</protein>
<dbReference type="SMART" id="SM01267">
    <property type="entry name" value="LAG1_DNAbind"/>
    <property type="match status" value="1"/>
</dbReference>
<dbReference type="InterPro" id="IPR008967">
    <property type="entry name" value="p53-like_TF_DNA-bd_sf"/>
</dbReference>
<sequence length="335" mass="37783">PQHFCTPRTILDTPVVCRDALRRCMQVCQDQTVLILHAKVAQKSYGNEKSGLGESSCQVTGYMGLDNASSCQMEALKMNFEDVSNSKKFACAKALYISDSDKRKHFSLVLKLFFGNGQEIGSFYSRLIKVISKPSQKKQSMKNADCSKVSLFNRLRSQTVSTRYLSVEGGAFVASARQWAAFTMTLAPALHSKINTEHRETSLRIELQQWVGGWDTRLLAANRLIYRTKDTDGEVRMDLRIQSIVNEQVITDTIEDDSSKDVTRHREQCYYRIVGMTSPVLKSVVMTPISEMEAKIACNARRTALSPDWRSSPQIPQVPSAFNHLNWFTTCEISV</sequence>
<dbReference type="GO" id="GO:0005634">
    <property type="term" value="C:nucleus"/>
    <property type="evidence" value="ECO:0007669"/>
    <property type="project" value="UniProtKB-SubCell"/>
</dbReference>
<feature type="non-terminal residue" evidence="9">
    <location>
        <position position="335"/>
    </location>
</feature>
<dbReference type="SUPFAM" id="SSF49417">
    <property type="entry name" value="p53-like transcription factors"/>
    <property type="match status" value="1"/>
</dbReference>